<dbReference type="RefSeq" id="WP_100348570.1">
    <property type="nucleotide sequence ID" value="NZ_PGTZ01000006.1"/>
</dbReference>
<evidence type="ECO:0000313" key="7">
    <source>
        <dbReference type="EMBL" id="PJI94554.1"/>
    </source>
</evidence>
<comment type="caution">
    <text evidence="7">The sequence shown here is derived from an EMBL/GenBank/DDBJ whole genome shotgun (WGS) entry which is preliminary data.</text>
</comment>
<name>A0A2M8WUG6_9MICO</name>
<evidence type="ECO:0000313" key="8">
    <source>
        <dbReference type="Proteomes" id="UP000231586"/>
    </source>
</evidence>
<dbReference type="InterPro" id="IPR051788">
    <property type="entry name" value="MFS_Transporter"/>
</dbReference>
<dbReference type="InterPro" id="IPR036259">
    <property type="entry name" value="MFS_trans_sf"/>
</dbReference>
<reference evidence="7 8" key="1">
    <citation type="submission" date="2017-11" db="EMBL/GenBank/DDBJ databases">
        <title>Genomic Encyclopedia of Archaeal and Bacterial Type Strains, Phase II (KMG-II): From Individual Species to Whole Genera.</title>
        <authorList>
            <person name="Goeker M."/>
        </authorList>
    </citation>
    <scope>NUCLEOTIDE SEQUENCE [LARGE SCALE GENOMIC DNA]</scope>
    <source>
        <strain evidence="7 8">DSM 22413</strain>
    </source>
</reference>
<feature type="transmembrane region" description="Helical" evidence="5">
    <location>
        <begin position="19"/>
        <end position="36"/>
    </location>
</feature>
<keyword evidence="8" id="KW-1185">Reference proteome</keyword>
<comment type="subcellular location">
    <subcellularLocation>
        <location evidence="1">Cell membrane</location>
        <topology evidence="1">Multi-pass membrane protein</topology>
    </subcellularLocation>
</comment>
<dbReference type="AlphaFoldDB" id="A0A2M8WUG6"/>
<feature type="transmembrane region" description="Helical" evidence="5">
    <location>
        <begin position="408"/>
        <end position="431"/>
    </location>
</feature>
<feature type="transmembrane region" description="Helical" evidence="5">
    <location>
        <begin position="176"/>
        <end position="197"/>
    </location>
</feature>
<accession>A0A2M8WUG6</accession>
<dbReference type="InterPro" id="IPR020846">
    <property type="entry name" value="MFS_dom"/>
</dbReference>
<feature type="transmembrane region" description="Helical" evidence="5">
    <location>
        <begin position="375"/>
        <end position="396"/>
    </location>
</feature>
<feature type="transmembrane region" description="Helical" evidence="5">
    <location>
        <begin position="253"/>
        <end position="274"/>
    </location>
</feature>
<protein>
    <submittedName>
        <fullName evidence="7">Fucose permease</fullName>
    </submittedName>
</protein>
<evidence type="ECO:0000259" key="6">
    <source>
        <dbReference type="PROSITE" id="PS50850"/>
    </source>
</evidence>
<evidence type="ECO:0000256" key="2">
    <source>
        <dbReference type="ARBA" id="ARBA00022692"/>
    </source>
</evidence>
<evidence type="ECO:0000256" key="1">
    <source>
        <dbReference type="ARBA" id="ARBA00004651"/>
    </source>
</evidence>
<feature type="transmembrane region" description="Helical" evidence="5">
    <location>
        <begin position="83"/>
        <end position="103"/>
    </location>
</feature>
<dbReference type="Pfam" id="PF07690">
    <property type="entry name" value="MFS_1"/>
    <property type="match status" value="1"/>
</dbReference>
<dbReference type="PROSITE" id="PS50850">
    <property type="entry name" value="MFS"/>
    <property type="match status" value="1"/>
</dbReference>
<evidence type="ECO:0000256" key="5">
    <source>
        <dbReference type="SAM" id="Phobius"/>
    </source>
</evidence>
<evidence type="ECO:0000256" key="4">
    <source>
        <dbReference type="ARBA" id="ARBA00023136"/>
    </source>
</evidence>
<dbReference type="OrthoDB" id="9809599at2"/>
<keyword evidence="3 5" id="KW-1133">Transmembrane helix</keyword>
<evidence type="ECO:0000256" key="3">
    <source>
        <dbReference type="ARBA" id="ARBA00022989"/>
    </source>
</evidence>
<feature type="transmembrane region" description="Helical" evidence="5">
    <location>
        <begin position="149"/>
        <end position="170"/>
    </location>
</feature>
<dbReference type="PANTHER" id="PTHR23514">
    <property type="entry name" value="BYPASS OF STOP CODON PROTEIN 6"/>
    <property type="match status" value="1"/>
</dbReference>
<dbReference type="Proteomes" id="UP000231586">
    <property type="component" value="Unassembled WGS sequence"/>
</dbReference>
<feature type="transmembrane region" description="Helical" evidence="5">
    <location>
        <begin position="286"/>
        <end position="306"/>
    </location>
</feature>
<feature type="transmembrane region" description="Helical" evidence="5">
    <location>
        <begin position="342"/>
        <end position="363"/>
    </location>
</feature>
<feature type="transmembrane region" description="Helical" evidence="5">
    <location>
        <begin position="109"/>
        <end position="128"/>
    </location>
</feature>
<dbReference type="Gene3D" id="1.20.1250.20">
    <property type="entry name" value="MFS general substrate transporter like domains"/>
    <property type="match status" value="2"/>
</dbReference>
<proteinExistence type="predicted"/>
<keyword evidence="2 5" id="KW-0812">Transmembrane</keyword>
<keyword evidence="4 5" id="KW-0472">Membrane</keyword>
<feature type="transmembrane region" description="Helical" evidence="5">
    <location>
        <begin position="56"/>
        <end position="76"/>
    </location>
</feature>
<organism evidence="7 8">
    <name type="scientific">Luteimicrobium subarcticum</name>
    <dbReference type="NCBI Taxonomy" id="620910"/>
    <lineage>
        <taxon>Bacteria</taxon>
        <taxon>Bacillati</taxon>
        <taxon>Actinomycetota</taxon>
        <taxon>Actinomycetes</taxon>
        <taxon>Micrococcales</taxon>
        <taxon>Luteimicrobium</taxon>
    </lineage>
</organism>
<dbReference type="SUPFAM" id="SSF103473">
    <property type="entry name" value="MFS general substrate transporter"/>
    <property type="match status" value="1"/>
</dbReference>
<feature type="domain" description="Major facilitator superfamily (MFS) profile" evidence="6">
    <location>
        <begin position="17"/>
        <end position="428"/>
    </location>
</feature>
<dbReference type="EMBL" id="PGTZ01000006">
    <property type="protein sequence ID" value="PJI94554.1"/>
    <property type="molecule type" value="Genomic_DNA"/>
</dbReference>
<dbReference type="GO" id="GO:0022857">
    <property type="term" value="F:transmembrane transporter activity"/>
    <property type="evidence" value="ECO:0007669"/>
    <property type="project" value="InterPro"/>
</dbReference>
<feature type="transmembrane region" description="Helical" evidence="5">
    <location>
        <begin position="318"/>
        <end position="336"/>
    </location>
</feature>
<dbReference type="GO" id="GO:0005886">
    <property type="term" value="C:plasma membrane"/>
    <property type="evidence" value="ECO:0007669"/>
    <property type="project" value="UniProtKB-SubCell"/>
</dbReference>
<sequence>MATPALETVVPPHVRRTRLSLLGVFALFGLASAAWLSRLPTVRTQLGVSDAQLGAILTTGAVGALCAVIVSGAVVARFGSRTTLVFSSWVFVVATATLGLALATRSVPLLVVGLFVNGVTGALTNVPINTNAAAVERAMGRSVMSQFHATFSVGAVAGSALGALCAHLEVGLPVQLFVTAAFVGAARLALVPSATALTRGDQVDGTKEPQVDPRIDAALADPGAAETLDPPPARRRGGAVRAAAAAWREPRTVLIGLVVLAASLSEGTASNWLPIAVGDGFGQADATAALVLTTFTASMTLVRALGPQIVDRLGRTRTLVVSGTVATVGLLAFGLAPSFALAWVGVLLWGFGAALANPVALTAAADEPQHAPVRVSVVTTFGSVAQLSAPPVLGLLVDGIGARHTLTLIVVAMVVSVAASPAVRPIGAAALRTRR</sequence>
<gene>
    <name evidence="7" type="ORF">CLV34_0398</name>
</gene>
<dbReference type="PANTHER" id="PTHR23514:SF13">
    <property type="entry name" value="INNER MEMBRANE PROTEIN YBJJ"/>
    <property type="match status" value="1"/>
</dbReference>
<dbReference type="InterPro" id="IPR011701">
    <property type="entry name" value="MFS"/>
</dbReference>